<dbReference type="InterPro" id="IPR057057">
    <property type="entry name" value="Spectrin_SYNE1"/>
</dbReference>
<dbReference type="CDD" id="cd00176">
    <property type="entry name" value="SPEC"/>
    <property type="match status" value="2"/>
</dbReference>
<feature type="region of interest" description="Disordered" evidence="16">
    <location>
        <begin position="1275"/>
        <end position="1309"/>
    </location>
</feature>
<feature type="coiled-coil region" evidence="15">
    <location>
        <begin position="721"/>
        <end position="784"/>
    </location>
</feature>
<dbReference type="Pfam" id="PF25035">
    <property type="entry name" value="SYNE1"/>
    <property type="match status" value="1"/>
</dbReference>
<feature type="region of interest" description="Disordered" evidence="16">
    <location>
        <begin position="1608"/>
        <end position="1641"/>
    </location>
</feature>
<evidence type="ECO:0000256" key="4">
    <source>
        <dbReference type="ARBA" id="ARBA00022553"/>
    </source>
</evidence>
<evidence type="ECO:0000259" key="17">
    <source>
        <dbReference type="PROSITE" id="PS50021"/>
    </source>
</evidence>
<feature type="region of interest" description="Disordered" evidence="16">
    <location>
        <begin position="4383"/>
        <end position="4422"/>
    </location>
</feature>
<feature type="compositionally biased region" description="Polar residues" evidence="16">
    <location>
        <begin position="6906"/>
        <end position="6922"/>
    </location>
</feature>
<comment type="subcellular location">
    <subcellularLocation>
        <location evidence="1">Cytoplasm</location>
        <location evidence="1">Cytoskeleton</location>
    </subcellularLocation>
    <subcellularLocation>
        <location evidence="13">Nucleus outer membrane</location>
        <topology evidence="13">Single-pass type IV membrane protein</topology>
    </subcellularLocation>
</comment>
<feature type="region of interest" description="Disordered" evidence="16">
    <location>
        <begin position="6478"/>
        <end position="6573"/>
    </location>
</feature>
<evidence type="ECO:0000256" key="3">
    <source>
        <dbReference type="ARBA" id="ARBA00022490"/>
    </source>
</evidence>
<feature type="domain" description="KASH" evidence="18">
    <location>
        <begin position="6942"/>
        <end position="7001"/>
    </location>
</feature>
<proteinExistence type="inferred from homology"/>
<dbReference type="Proteomes" id="UP000677803">
    <property type="component" value="Unassembled WGS sequence"/>
</dbReference>
<feature type="compositionally biased region" description="Basic and acidic residues" evidence="16">
    <location>
        <begin position="2492"/>
        <end position="2507"/>
    </location>
</feature>
<dbReference type="InterPro" id="IPR001715">
    <property type="entry name" value="CH_dom"/>
</dbReference>
<sequence>MEGQKVVRFSDEVEHEQIQKRTFTNWINAQLSKRCPPSYVSDLFVDLKHGSHLLDLLEVMSGQSMKRQRGRGVFQQRANIETALNFLKKKSIKLVNINIPDIIDGRPSIILGLIWTIILHCHVSFTANSVKCGTSITAIVIEELASALSFSSRHSSLDSLSSLDSWSGSPVPASPVPPGRTSPLHRRFRMSAKKALLMWVRDQCQKVHSSVSVKDFKSSWRSGEAFLAILCSLRPELVDLSLVPSRSNQENLEEAFHLAEQELHIPRLLEPQDVDVKDPEEKSIMTYVAQFLQYSNDMPAPDDHLQVSETERAQEVTCWLQQAYQELSEAWADTKTSSYAEKCQVFQGLASSFSEQRRPVMTLLAAVRRCPELSQEQRSLRAAWDQMEEELRRCKADLDQSVPAPVDSVVAWLQRAEAVLKEQEGTTKDHTDAAKEARARQDHLQTLIKEMSHYCKILDAYHNTDESGNVIVPPEKFDEIKNRLTNIRVTAKYEGIKLEYRETRHTVLDLLRQISTKVQTWKAPCRSQESVRVLLQDWSETVEHRGMLLILMDAVQILKERANIYTSKASLGENSQRVTGQVRDAEREAKLATQAVAAAKGTMERVESAWEVYNKRLASLQTWLPQAQRSAEEIQDMSKCHAQLNEAGNFLIEVTETAVGATLAEQLSKVNMQWADCMRKAVFEVPLEPSVGAGCLQMVQSLTQEAGLLMRQPLEVASVPLKANRQKLQSLKKKMEEMDVLSLTLSLDFQTNQKEKLQQTLTQVSEAERICGELQRAASKLEGRLAELDHWNTDALDCCDQLREKESRGHSALESTAKVLIPRGLELVQRAVTEGQDLQKLVSGIQNASPLSCLSTSSVMNRVSGSVSHSQDILGKFSSFGFKQQLGGIPELFGSAFQTQKQPEQGSYVVARTKHVDQIGNVTPKEKAQNPAYMSPQRTRAMHSAASQQTNTEEDKDTVLPRAVIKMTSPPSVHRIQAFPPTAKEAKSEHSVQLQTVSKSQSRPKAAAQPNPPQSQTPPQPPAMVSSEVHSKAQSMARSRLEKARLRLQGRIQQAIKLFGGKELSESQAKKKQKALKILQPALLEEFLGAVEGFGAFCSGPQLQDLMLLSDSVRKQWEDVCREMAGFVLTLKSKMRERKHPISYLQCDMCTNTLYEETDQTGKDSLQLQQVVTEGAASAEEHIESLRGMCETLMPSKSSCLDTHQLTQTEVQETQTRDTSGLPQRGRQPEGRSPLSPACMSPGAKPSNGPSQKQSPDGPQQPSAIARVVSVRHGHIPQLQRQDAPAQSPPTPSKDCRPEQRPKSSLRAKEQLLTVHLRRVTESSQPAQTQAQATVRSNSVEIKQEARWTVIPDQAAQTRAEPPSEQDAPQRVVSLEKTCDLMDSASGERALITEKLNRILGESVDVSSLTLAKSRVFSDLKEIDDTLQAEMRNNLEQSSEEERRRPGASSPPSVCQVLRSNVHHLRQLRRQLEEVQSAARALDRFLATLRDAKAEIPTLLAKQHPGRQKNEAEREQERHIWQATLQMLQPAMEQSDVVDRSLKAVGMTLSMDGTLVTCQEVVKTVSKHILDQEKELVATRSKQMNEEAFPLERDQMQSNEEFSLMEMPKTRTGSNSGQQIGAQEHSSSSVTEESVTKEELGWQVKRMKQDFEGHTNTQRKEELRTQIWRSEGDILKIRDKRQRRSSQIKKAGEQKESWAQRTAVLLSTLRKTKTKAEQLRLPEPTLPALQQRTRALTELESPLAGLFSEAQHLRDASSQAGGDDLTREVGDLWEETKRAVTDRLEQCSVLTEMLKRFQTLRGELSGTLQRAESTVSEQASYMGKDNLQRLHTKVQDTKVELTGLGDNIEEVRGVCRQLHAQLRQMPGCTAISFESESEALMDHWLDLSERTDLHLENLHLCLSLWDGVLQLGADVGSWTDNKLAVFAQCPSFQMEEDIETLQREILTQEENIQRFHRRATEIQMLLQSSEFPLELQVVETQMRKKMEQLKELASEAEDVYKQMVATKGQITGRMAECFNSLEQIQNSLLSLTGPDVATVLAKLKDLCLQLHTQDEQAASLLEDVGVIASIAGTGCLQSLSSDGIQLQEKVRNTHQLFSEVEEQTEKNINDLDSVRTELLSQLVSSLQSSSLGQSVLLEQSSKLLGRWSHFQTETRRGSEEPQCSQSSDPKVFQAFPKSTQPCIEDLRPGVDSSVKSRTLQEQRRRHAKGSCSRREEGLSNEEHFLQLLQECHHKLTSLQDKLSVCQAQKESPGGLRADALALQITLKDLEENVGSQSRSHEVPPDISQLKQQWDAMQDCDKRLSELADRVNELQRTIDSTQEMLPEDVISAIGGLVKDLDSLRSAFEQRNLEVVENTAETVRAVITQLQKWIQTAQAEPSSPSQAALDEGFHLQNVLQQLLTEHHFLLSCLGAEVTTVLERKAAAVLSESQPVLRNLSERVASLSQERLESHDSLRRDDKGSLRNEETADSVSLDIPSSTSFSLSSSSVAASKEDSGRNLVDDENKTKGNNHNHPFSTELVIKLPTQSNEGSDVRKQEQACPLIQKESTAGGFIELNKGLGSAPIQASCSEIPNVLRSQDLTGPPKINLRADTASEDEGRMVGTETQSIATNPFPTPGKMSALQAAQSETFRARADAPEQDKHDGDSSGNPDKVFTVVLELQAWDIQQSGHFGTSCSDVLRWSERAELFNAKQAESSNTGFPEEKEERPPSAKSLCKENHEALTSKDKERLTSSKSVAERQHTDRRVTETTRQSVKREETAGFCLPGGETVEGSAQTEDATTETGRKMTSQNQIRESMDPERTAPVLPAALAAGQQTGGSPDPCKHRFTMQDILSDIQSLVERSTIINRTPHTGFNWYLKSLPGEADIQLVRSVQQVLACRYQPAQLSVTVMAKQLEEAQELRRHVQEQVSTLNNDTSVVLDPNGVKRAEKRRSAALLDASATVQVKATQLAQVRQYHLQMKLAKAFLEVVAAEREKMSLNALGSSAFQAEKLGALQQTMELKNSLMEDLLCISGQLSAHLSDAESSGALLAQLGDVQEEWRLQEGSIKRALRHASNSARQASLLCNQAEQLKAKLEALLKCESCNLRAFQLICQTTDLKICNQLYLRLKSQTDALIKFPLGQKEKDEIGQNLQGLRSLFDACNTKLDSFSCGGNTSGNIHRQLADLIIWAKQAESRISTGQKLALFPEEARIQIAEMKKFQTEILSRRTEVQDQVEKLKGEASDVEKVDTGELKTVTGMYEALADSLGCVLKTMKSDLSEREKLLGELANLESWLAETHAQRDPCTHVENVSTADIRKLEEELKNHKLATVEIENQLKLVDQMSDSCATIAMGLSPGESRYLVNRLSGLWTELDGLLAHEKATSWELEELIHEWTSSNDELFTIQGSLKQISADLEQQKFPLTQDTLLVIAHMEHMLMEHQCQVQELQHCQEAKRSPLLCSIGELQDRCKALIINASEQDKYLHLIEQMKESQDIVKRQIEHAKNKAVSAGERFRLCQALLVELPLVKTQCQEAADQLEAIANELNASELNSERERIHSTVETLESWEHSATDDIKNLEAKLLLGLRFDSELPGFIKLLHSTRERLEAAEPVCPEERAIDTALLQYWVIWRNVESGMRVLEGLAQKEKVNLKNYKDLFSLREVVIQECHSWMDSLSQARESLKDYQWAAQGAIGFLHNAETTFLSAPGGFLDCTEEQRQTHQALEVLEDGFQAHISHLVERVPQQTCLSRPETEALHISVLSRLLVGRAVLEAQAQLRLECLQRCEMGQQSHRKCHEDIRQCLSGLEERLSECAAERVASYDKCAAQQRRAQLLMDDLRRLAWRIEDLRAGCPVQGCGVGKDGGLGALWRRWASLRRGAGLLMARSEQRGEEWKDIATSMEQCCSCLASLQAEVPDSSAVSFTQAPQKLLAQAEMYQAGLEQEQQAILSLERRLEHALSLSSSHESVSPGPVGKTLVKIQENVRSLKERALLVVAAAQAEEKERHQIQEEIRQLEKQLVSTSSQLELCSNPSERHELKKDLSSLKIELRCIMDNVQRRFDEIPVDIEMQIQEVQASVQKAEEVILERNSPVKKLACRLHELSSGLEEVKALLEKRSTTVTEAQNVLKHVWDELDSWHSSLMLLENEVQDLAEEQPEEAQLLMDQLTEPLQLYQNAAHMAEHRTTFLSRIPACLKEFEDILHRATCWLDEAQSWLKSPCSFTTARSLQNHAKSLQLVLEDSDRIRRSLQDFRSMLAEIDAVCDIRRLEERLNQSDAQVHEMQCSISDPLTQLLQAYAIVEVIEADVKIMEKNVPKIRTILSSMDVANIPLTEHLHNRQVILASLQSMLSGLEDIERCKGELHIAEGVDDLQVFSRAKLLLQPLQDMDQLTREQLSLLENMIRSEEETSTSPDPATVSDFSEEAEQLHRSAQRHFDQDPEDTMDLLDGQIEDMAEIQPQAQVMEQQSSAQRFSPEAETSSKGAEARFLSSEPGREDNSAFSPKTVMVDSPDNANKAEVHFKVAVPGLQESPKQETSDHPQTDSAAEETRLIPSRPITPFSAKRTSDEFREEKDENTLFSPTPHLDQDAPNRLEEHQKAKEGSVQTKGLSEPTLSSAAGKDDDKECQSWGQLLFQISEKLTILRKLQQKHQSGVNTENRDKNDKPLENPSASTGSASAVLQQTRESIAVLQQTVTAAGSSDPGQNEKLFQALRRVLLCLHPLTDFLLAPAGAGGDADPQLRLLQLECVSAELLTLSGLLGKMEPELPPALSKDEPDAYRCLTSLQDGLQKAQFVLTSLHNQLTEDSGLSEQLQEPSSTQMCLLYEIELEQNEIFPNLKNASNLESVLGRYLSKCTGGEDKPQHASRSLLQGITRLLELGEECLTERRARQAPSCSKLQAVLRRHKVLKSQLAFVQYLFHHEPNVLRGKEDEWKQLEVRAKALNQLALEKEVASQTRLQEWVNWEDRCARLVEVLNESEAFISSGEPEGADDEELVQRRLNACEQTLLRLEESRALLGPLLDDGKLLRAEAWFAAPVGQTGGALELQWKSIYSRTEQEIQRCQDIQESRARFQADFASVSGWLLGANVKTLFGLAVSSGPSQESVQSNLVKLLDFSLDVEAMYLLKTSVSQHAARLLYLTEADCPALRSQLTQLEDSWSQLTSDLSEVQDRLQQRLLAAQQPLKLISEMESWLKKTEARLSQEKEQVLEAKNGAQVTEVLQHYQVLKTVVAKGQILLDFLFQSGPQMVGANVQALRSKGTKSAEKLGSIRLQWLLLQRELEIQIHEAEQIHRTCADRERRLQSLLGWTEQQKKQLKLWKRPSSQTLACKALQECEAVLGKVNEVSDALQKLKTTRVQDEKDKRHPSDVSFWKQADSVCHACGDLSHQVEVLRPTLQRSMEEWACFHKCLRDFRFHTNRVRCSLQRDRAPFFSLKQVEGYSDLLQNLQVTAAEGEELLVALEKSHQRLAETLHHLDEQALSAQVEDERKRWKDTVQEIKDEYAKTGKTLSFWQKYARLSDGCSHQLQHLWHEWEKLWSSSLSPEKDAEAMLCSVKTLQEAAEDLQAAVGDVLEVSKPLTGQLEPCAANLIQSKNRLLSRDMLLLNQAVMGRKRFTEEDLQQQKLYQTQVEAIVKQMEISQQKLQDSKSNTDCVQQVLLELSGLFPSLVNIQESGYVNLNNQERDRLHALSRQWSEALSRALDMNRDFHQKLQDSQNFEEKCTKLRSLQEKLELESVNRKSPTYSNLLEMLAVHQRLQAEVIIGHRLLQGLLVEAVESMEKDTGKKRSELLAQVWCIKKSWINSVALTGQNWTLTKKQLLRWKIYRQGSKLLWKLLGVMDTVLPSTGPFSHTLHQLQSCTDAYQCVEESLALHFPVYSQTVEAGKHLCETVTVLECQDQVESELQTLEEAWERTGSQLRRHRDQANVTITKWSVCQSGITNIHHELDKVKHQLAGGLGGSEELIQETELSLQRSDGGLKEVTTMKMELTQCVTGSDSALLEQQLELLHGQWEELCLKVSSHRQEIADRLNAWTIFNDKNKEFRDWLTQMENKVCHAGDLSIEEMVEKLKKDCMEEINLFSENKSHLKQLGEQLLLASDEAKQTQVRGSLQEVNQRWQNLFYHIEARVKKLTETLGTVQQLDKNMSNLRSWLSRIQAELSRPITYSVCHEREIQRRLAEQQELQRDIEQHTEGVASVLSLCDVLLRDEDAARSSEAESDSLQETSRSLDQRWRTICALALDRRLRIEETWSLWCKFLNDYSRFEDWLKMAERAAANPNSADVLFTVAKEELKKFEGFQRQVNERLTQLELINNQYRRLARENRTDRASQLKAMVHEGNRRWDALHRRVGAILRRLKYFTSQREEFEGTRESMLVWLTELDLQLTNVEHFSESDVHHKIQQLNSFQREITLNTERIDGLIVFGEGLIQRSSPQDAALIEDELEELHSYCQEVFSRLVRFHQRLSQPPTTNEDPDLSATTFSLESSLELIGRPWLGRNQGSLPATPTHLLASPLERSGRETPVSVDSLPLEWDHTGDVGGSSSHEDDEEEDEEEEEGAYFSALSVSRRSASVRESPRWRSSGDSEVQLDTEEHADTAPALTSTPLKGGYLRLMSQCSGSIENLKRVSLILDDEEQPEQLGLTGLAASDKQSGVIERWELLRAQSRCDQQADPGGPQQLPSDLDDITSWLESVTPELERLLKSDPAAGIEDMEARAKELKEMQKAFAHYKSIMLAVNLRAEPAPELQVRLLSLNRDWSRACTGLQQWDASLRRTLMNCQEFHETLHSLLLWLAHAESQRYAVDISQPDTAVRALQHHSSTLTVSTPPDPRRVSLRLGGALFSSSGRGEEGVDKLPVFFRVFPDPQGLREELRARQEQQASLQALWSHLQPDDGAEESAEAQEKLHVTGGKLRLLLAQVERDLRAVRLRLDAQRASDTSQEEAPSEKASSPQRYAEETLFLTLQSRGSSPPRSFFQRVLRAAFPLQLLLLLLLLLPCLIPLSERDPGCTLTNNFARSFYPMLRYTNGPPPT</sequence>
<feature type="coiled-coil region" evidence="15">
    <location>
        <begin position="1931"/>
        <end position="2006"/>
    </location>
</feature>
<feature type="compositionally biased region" description="Basic and acidic residues" evidence="16">
    <location>
        <begin position="2702"/>
        <end position="2760"/>
    </location>
</feature>
<feature type="compositionally biased region" description="Basic and acidic residues" evidence="16">
    <location>
        <begin position="4563"/>
        <end position="4579"/>
    </location>
</feature>
<dbReference type="SUPFAM" id="SSF46966">
    <property type="entry name" value="Spectrin repeat"/>
    <property type="match status" value="10"/>
</dbReference>
<dbReference type="SMART" id="SM00150">
    <property type="entry name" value="SPEC"/>
    <property type="match status" value="7"/>
</dbReference>
<feature type="region of interest" description="Disordered" evidence="16">
    <location>
        <begin position="4504"/>
        <end position="4600"/>
    </location>
</feature>
<dbReference type="Pfam" id="PF10541">
    <property type="entry name" value="KASH"/>
    <property type="match status" value="1"/>
</dbReference>
<dbReference type="PROSITE" id="PS51049">
    <property type="entry name" value="KASH"/>
    <property type="match status" value="1"/>
</dbReference>
<evidence type="ECO:0000256" key="14">
    <source>
        <dbReference type="PROSITE-ProRule" id="PRU00385"/>
    </source>
</evidence>
<dbReference type="Pfam" id="PF00435">
    <property type="entry name" value="Spectrin"/>
    <property type="match status" value="1"/>
</dbReference>
<feature type="region of interest" description="Disordered" evidence="16">
    <location>
        <begin position="1434"/>
        <end position="1454"/>
    </location>
</feature>
<feature type="region of interest" description="Disordered" evidence="16">
    <location>
        <begin position="2445"/>
        <end position="2519"/>
    </location>
</feature>
<evidence type="ECO:0000313" key="20">
    <source>
        <dbReference type="Proteomes" id="UP000677803"/>
    </source>
</evidence>
<dbReference type="GO" id="GO:0003779">
    <property type="term" value="F:actin binding"/>
    <property type="evidence" value="ECO:0007669"/>
    <property type="project" value="UniProtKB-KW"/>
</dbReference>
<evidence type="ECO:0000256" key="8">
    <source>
        <dbReference type="ARBA" id="ARBA00023054"/>
    </source>
</evidence>
<feature type="region of interest" description="Disordered" evidence="16">
    <location>
        <begin position="4627"/>
        <end position="4656"/>
    </location>
</feature>
<feature type="compositionally biased region" description="Low complexity" evidence="16">
    <location>
        <begin position="6533"/>
        <end position="6545"/>
    </location>
</feature>
<dbReference type="PANTHER" id="PTHR14514">
    <property type="entry name" value="PKA ANCHORING PROTEIN"/>
    <property type="match status" value="1"/>
</dbReference>
<feature type="compositionally biased region" description="Polar residues" evidence="16">
    <location>
        <begin position="4647"/>
        <end position="4656"/>
    </location>
</feature>
<dbReference type="SMART" id="SM01249">
    <property type="entry name" value="KASH"/>
    <property type="match status" value="1"/>
</dbReference>
<feature type="compositionally biased region" description="Basic and acidic residues" evidence="16">
    <location>
        <begin position="4635"/>
        <end position="4644"/>
    </location>
</feature>
<feature type="coiled-coil region" evidence="15">
    <location>
        <begin position="2889"/>
        <end position="2916"/>
    </location>
</feature>
<feature type="region of interest" description="Disordered" evidence="16">
    <location>
        <begin position="6904"/>
        <end position="6923"/>
    </location>
</feature>
<feature type="topological domain" description="Cytoplasmic" evidence="14">
    <location>
        <begin position="1"/>
        <end position="6950"/>
    </location>
</feature>
<evidence type="ECO:0000256" key="6">
    <source>
        <dbReference type="ARBA" id="ARBA00022737"/>
    </source>
</evidence>
<feature type="region of interest" description="Disordered" evidence="16">
    <location>
        <begin position="2691"/>
        <end position="2801"/>
    </location>
</feature>
<dbReference type="EMBL" id="CAJRST010012224">
    <property type="protein sequence ID" value="CAG5928380.1"/>
    <property type="molecule type" value="Genomic_DNA"/>
</dbReference>
<keyword evidence="11" id="KW-0206">Cytoskeleton</keyword>
<name>A0A8S4B7A9_9TELE</name>
<feature type="region of interest" description="Disordered" evidence="16">
    <location>
        <begin position="2608"/>
        <end position="2651"/>
    </location>
</feature>
<feature type="compositionally biased region" description="Basic and acidic residues" evidence="16">
    <location>
        <begin position="4510"/>
        <end position="4519"/>
    </location>
</feature>
<feature type="region of interest" description="Disordered" evidence="16">
    <location>
        <begin position="4439"/>
        <end position="4489"/>
    </location>
</feature>
<feature type="region of interest" description="Disordered" evidence="16">
    <location>
        <begin position="2151"/>
        <end position="2170"/>
    </location>
</feature>
<dbReference type="SMART" id="SM00033">
    <property type="entry name" value="CH"/>
    <property type="match status" value="2"/>
</dbReference>
<dbReference type="SUPFAM" id="SSF47576">
    <property type="entry name" value="Calponin-homology domain, CH-domain"/>
    <property type="match status" value="1"/>
</dbReference>
<feature type="compositionally biased region" description="Polar residues" evidence="16">
    <location>
        <begin position="1248"/>
        <end position="1263"/>
    </location>
</feature>
<keyword evidence="4" id="KW-0597">Phosphoprotein</keyword>
<feature type="region of interest" description="Disordered" evidence="16">
    <location>
        <begin position="1209"/>
        <end position="1263"/>
    </location>
</feature>
<dbReference type="Gene3D" id="1.20.58.60">
    <property type="match status" value="6"/>
</dbReference>
<keyword evidence="10" id="KW-0009">Actin-binding</keyword>
<evidence type="ECO:0000256" key="2">
    <source>
        <dbReference type="ARBA" id="ARBA00008619"/>
    </source>
</evidence>
<evidence type="ECO:0000256" key="15">
    <source>
        <dbReference type="SAM" id="Coils"/>
    </source>
</evidence>
<feature type="compositionally biased region" description="Basic and acidic residues" evidence="16">
    <location>
        <begin position="4542"/>
        <end position="4554"/>
    </location>
</feature>
<comment type="caution">
    <text evidence="19">The sequence shown here is derived from an EMBL/GenBank/DDBJ whole genome shotgun (WGS) entry which is preliminary data.</text>
</comment>
<evidence type="ECO:0000256" key="13">
    <source>
        <dbReference type="ARBA" id="ARBA00046312"/>
    </source>
</evidence>
<keyword evidence="20" id="KW-1185">Reference proteome</keyword>
<dbReference type="InterPro" id="IPR056887">
    <property type="entry name" value="SYNE1/2_dom"/>
</dbReference>
<dbReference type="FunFam" id="1.10.418.10:FF:000057">
    <property type="entry name" value="Calmin"/>
    <property type="match status" value="1"/>
</dbReference>
<evidence type="ECO:0000256" key="1">
    <source>
        <dbReference type="ARBA" id="ARBA00004245"/>
    </source>
</evidence>
<dbReference type="InterPro" id="IPR036872">
    <property type="entry name" value="CH_dom_sf"/>
</dbReference>
<feature type="compositionally biased region" description="Basic and acidic residues" evidence="16">
    <location>
        <begin position="2631"/>
        <end position="2646"/>
    </location>
</feature>
<reference evidence="19" key="1">
    <citation type="submission" date="2021-05" db="EMBL/GenBank/DDBJ databases">
        <authorList>
            <person name="Tigano A."/>
        </authorList>
    </citation>
    <scope>NUCLEOTIDE SEQUENCE</scope>
</reference>
<feature type="compositionally biased region" description="Polar residues" evidence="16">
    <location>
        <begin position="2773"/>
        <end position="2795"/>
    </location>
</feature>
<feature type="compositionally biased region" description="Polar residues" evidence="16">
    <location>
        <begin position="4581"/>
        <end position="4594"/>
    </location>
</feature>
<feature type="compositionally biased region" description="Polar residues" evidence="16">
    <location>
        <begin position="4439"/>
        <end position="4460"/>
    </location>
</feature>
<evidence type="ECO:0000256" key="16">
    <source>
        <dbReference type="SAM" id="MobiDB-lite"/>
    </source>
</evidence>
<dbReference type="GO" id="GO:0005640">
    <property type="term" value="C:nuclear outer membrane"/>
    <property type="evidence" value="ECO:0007669"/>
    <property type="project" value="UniProtKB-SubCell"/>
</dbReference>
<feature type="region of interest" description="Disordered" evidence="16">
    <location>
        <begin position="2186"/>
        <end position="2215"/>
    </location>
</feature>
<feature type="coiled-coil region" evidence="15">
    <location>
        <begin position="3467"/>
        <end position="3536"/>
    </location>
</feature>
<evidence type="ECO:0000256" key="12">
    <source>
        <dbReference type="ARBA" id="ARBA00023242"/>
    </source>
</evidence>
<feature type="coiled-coil region" evidence="15">
    <location>
        <begin position="2296"/>
        <end position="2323"/>
    </location>
</feature>
<feature type="compositionally biased region" description="Acidic residues" evidence="16">
    <location>
        <begin position="6517"/>
        <end position="6529"/>
    </location>
</feature>
<feature type="domain" description="Calponin-homology (CH)" evidence="17">
    <location>
        <begin position="17"/>
        <end position="122"/>
    </location>
</feature>
<dbReference type="InterPro" id="IPR002017">
    <property type="entry name" value="Spectrin_repeat"/>
</dbReference>
<accession>A0A8S4B7A9</accession>
<feature type="compositionally biased region" description="Basic and acidic residues" evidence="16">
    <location>
        <begin position="2447"/>
        <end position="2467"/>
    </location>
</feature>
<organism evidence="19 20">
    <name type="scientific">Menidia menidia</name>
    <name type="common">Atlantic silverside</name>
    <dbReference type="NCBI Taxonomy" id="238744"/>
    <lineage>
        <taxon>Eukaryota</taxon>
        <taxon>Metazoa</taxon>
        <taxon>Chordata</taxon>
        <taxon>Craniata</taxon>
        <taxon>Vertebrata</taxon>
        <taxon>Euteleostomi</taxon>
        <taxon>Actinopterygii</taxon>
        <taxon>Neopterygii</taxon>
        <taxon>Teleostei</taxon>
        <taxon>Neoteleostei</taxon>
        <taxon>Acanthomorphata</taxon>
        <taxon>Ovalentaria</taxon>
        <taxon>Atherinomorphae</taxon>
        <taxon>Atheriniformes</taxon>
        <taxon>Atherinopsidae</taxon>
        <taxon>Menidiinae</taxon>
        <taxon>Menidia</taxon>
    </lineage>
</organism>
<feature type="region of interest" description="Disordered" evidence="16">
    <location>
        <begin position="164"/>
        <end position="184"/>
    </location>
</feature>
<feature type="compositionally biased region" description="Low complexity" evidence="16">
    <location>
        <begin position="2473"/>
        <end position="2491"/>
    </location>
</feature>
<evidence type="ECO:0000256" key="9">
    <source>
        <dbReference type="ARBA" id="ARBA00023136"/>
    </source>
</evidence>
<keyword evidence="6" id="KW-0677">Repeat</keyword>
<keyword evidence="7" id="KW-1133">Transmembrane helix</keyword>
<feature type="coiled-coil region" evidence="15">
    <location>
        <begin position="3978"/>
        <end position="4035"/>
    </location>
</feature>
<feature type="compositionally biased region" description="Low complexity" evidence="16">
    <location>
        <begin position="1624"/>
        <end position="1633"/>
    </location>
</feature>
<feature type="compositionally biased region" description="Pro residues" evidence="16">
    <location>
        <begin position="1010"/>
        <end position="1022"/>
    </location>
</feature>
<dbReference type="Pfam" id="PF25034">
    <property type="entry name" value="Spectrin_SYNE1"/>
    <property type="match status" value="1"/>
</dbReference>
<feature type="domain" description="Calponin-homology (CH)" evidence="17">
    <location>
        <begin position="190"/>
        <end position="296"/>
    </location>
</feature>
<feature type="coiled-coil region" evidence="15">
    <location>
        <begin position="1465"/>
        <end position="1495"/>
    </location>
</feature>
<comment type="similarity">
    <text evidence="2">Belongs to the nesprin family.</text>
</comment>
<feature type="coiled-coil region" evidence="15">
    <location>
        <begin position="3914"/>
        <end position="3941"/>
    </location>
</feature>
<evidence type="ECO:0000313" key="19">
    <source>
        <dbReference type="EMBL" id="CAG5928380.1"/>
    </source>
</evidence>
<feature type="compositionally biased region" description="Basic and acidic residues" evidence="16">
    <location>
        <begin position="4404"/>
        <end position="4416"/>
    </location>
</feature>
<feature type="region of interest" description="Disordered" evidence="16">
    <location>
        <begin position="921"/>
        <end position="961"/>
    </location>
</feature>
<feature type="compositionally biased region" description="Basic and acidic residues" evidence="16">
    <location>
        <begin position="1294"/>
        <end position="1309"/>
    </location>
</feature>
<keyword evidence="12" id="KW-0539">Nucleus</keyword>
<evidence type="ECO:0000256" key="5">
    <source>
        <dbReference type="ARBA" id="ARBA00022692"/>
    </source>
</evidence>
<dbReference type="GO" id="GO:0005856">
    <property type="term" value="C:cytoskeleton"/>
    <property type="evidence" value="ECO:0007669"/>
    <property type="project" value="UniProtKB-SubCell"/>
</dbReference>
<dbReference type="InterPro" id="IPR012315">
    <property type="entry name" value="KASH"/>
</dbReference>
<evidence type="ECO:0000256" key="10">
    <source>
        <dbReference type="ARBA" id="ARBA00023203"/>
    </source>
</evidence>
<evidence type="ECO:0000256" key="11">
    <source>
        <dbReference type="ARBA" id="ARBA00023212"/>
    </source>
</evidence>
<dbReference type="PROSITE" id="PS50021">
    <property type="entry name" value="CH"/>
    <property type="match status" value="2"/>
</dbReference>
<keyword evidence="5 14" id="KW-0812">Transmembrane</keyword>
<evidence type="ECO:0000259" key="18">
    <source>
        <dbReference type="PROSITE" id="PS51049"/>
    </source>
</evidence>
<dbReference type="Gene3D" id="1.10.418.10">
    <property type="entry name" value="Calponin-like domain"/>
    <property type="match status" value="2"/>
</dbReference>
<keyword evidence="9 14" id="KW-0472">Membrane</keyword>
<dbReference type="InterPro" id="IPR001589">
    <property type="entry name" value="Actinin_actin-bd_CS"/>
</dbReference>
<feature type="topological domain" description="Perinuclear space" evidence="14">
    <location>
        <begin position="6972"/>
        <end position="7001"/>
    </location>
</feature>
<dbReference type="Pfam" id="PF00307">
    <property type="entry name" value="CH"/>
    <property type="match status" value="2"/>
</dbReference>
<feature type="compositionally biased region" description="Low complexity" evidence="16">
    <location>
        <begin position="1209"/>
        <end position="1219"/>
    </location>
</feature>
<keyword evidence="8 15" id="KW-0175">Coiled coil</keyword>
<gene>
    <name evidence="19" type="ORF">MMEN_LOCUS12036</name>
</gene>
<dbReference type="InterPro" id="IPR018159">
    <property type="entry name" value="Spectrin/alpha-actinin"/>
</dbReference>
<feature type="coiled-coil region" evidence="15">
    <location>
        <begin position="5420"/>
        <end position="5477"/>
    </location>
</feature>
<dbReference type="FunFam" id="1.20.58.60:FF:000157">
    <property type="entry name" value="Nesprin-1 isoform 1"/>
    <property type="match status" value="1"/>
</dbReference>
<dbReference type="PANTHER" id="PTHR14514:SF4">
    <property type="entry name" value="NESPRIN-2"/>
    <property type="match status" value="1"/>
</dbReference>
<feature type="compositionally biased region" description="Polar residues" evidence="16">
    <location>
        <begin position="991"/>
        <end position="1003"/>
    </location>
</feature>
<dbReference type="OrthoDB" id="18853at2759"/>
<keyword evidence="3" id="KW-0963">Cytoplasm</keyword>
<protein>
    <submittedName>
        <fullName evidence="19">(Atlantic silverside) hypothetical protein</fullName>
    </submittedName>
</protein>
<evidence type="ECO:0000256" key="7">
    <source>
        <dbReference type="ARBA" id="ARBA00022989"/>
    </source>
</evidence>
<dbReference type="PROSITE" id="PS00019">
    <property type="entry name" value="ACTININ_1"/>
    <property type="match status" value="1"/>
</dbReference>
<feature type="region of interest" description="Disordered" evidence="16">
    <location>
        <begin position="981"/>
        <end position="1040"/>
    </location>
</feature>
<feature type="compositionally biased region" description="Polar residues" evidence="16">
    <location>
        <begin position="1611"/>
        <end position="1621"/>
    </location>
</feature>